<organism evidence="3 4">
    <name type="scientific">Escherichia coli O157</name>
    <dbReference type="NCBI Taxonomy" id="1045010"/>
    <lineage>
        <taxon>Bacteria</taxon>
        <taxon>Pseudomonadati</taxon>
        <taxon>Pseudomonadota</taxon>
        <taxon>Gammaproteobacteria</taxon>
        <taxon>Enterobacterales</taxon>
        <taxon>Enterobacteriaceae</taxon>
        <taxon>Escherichia</taxon>
    </lineage>
</organism>
<dbReference type="GO" id="GO:0005829">
    <property type="term" value="C:cytosol"/>
    <property type="evidence" value="ECO:0007669"/>
    <property type="project" value="TreeGrafter"/>
</dbReference>
<evidence type="ECO:0000313" key="4">
    <source>
        <dbReference type="Proteomes" id="UP000824725"/>
    </source>
</evidence>
<dbReference type="InterPro" id="IPR016102">
    <property type="entry name" value="Succinyl-CoA_synth-like"/>
</dbReference>
<proteinExistence type="predicted"/>
<dbReference type="InterPro" id="IPR005811">
    <property type="entry name" value="SUCC_ACL_C"/>
</dbReference>
<accession>A0A9P2R2C8</accession>
<dbReference type="Gene3D" id="3.40.50.720">
    <property type="entry name" value="NAD(P)-binding Rossmann-like Domain"/>
    <property type="match status" value="1"/>
</dbReference>
<gene>
    <name evidence="3" type="ORF">K7324_004396</name>
</gene>
<feature type="domain" description="CoA-binding" evidence="2">
    <location>
        <begin position="193"/>
        <end position="287"/>
    </location>
</feature>
<sequence length="565" mass="59614">MIHAFIKKGCFQDSVSLMIISRKLSESENVDDVSVMMGTPANKALLDTTGFWHDDFNNATPNDICVAIRSEAADAGIAQAIMQQLEEALKQLAQGSGSSQALTQVRRWDSACQKLPDANLALISVAGEYAAELANQALDRNLNVMMFSDNVTLEDEIQLKTRAREKGLLVMGPDCGTSMIAGTPLAFANVMPEGNIGVIGASGTGIQELCSQIALAGEGITHAIGLGGRDLSREVGGISALTALEMLSADEKSEVLAFVSKPPAEAVRLKIVNAMKATGKPTVALFLGYTPAVALFLGYTPAVARDENVWFASSLDEAARLACLLSRVTARRNAIMPASSGFICGLYTGGTLAAEAAGLLAGHLGVEADDAHHHGMMLDADGHQIIDLGDDFYTVGRPHPMIDPTLRNQLITDLGAKPQVRVLLLDVVIGFGATADPAASLVSAWQKACAARSDNQPLYAIATVTGTERDPQCRSQQIATLEDAGIAVVSSLPEATLLAAALIHPLSPAAQQHTPSLLENVAVINIGLRSFALELQSASKPVVHYQWSPVAGGNKKLARLLERLQ</sequence>
<dbReference type="Gene3D" id="3.40.50.261">
    <property type="entry name" value="Succinyl-CoA synthetase domains"/>
    <property type="match status" value="2"/>
</dbReference>
<name>A0A9P2R2C8_ECOLX</name>
<reference evidence="3" key="1">
    <citation type="submission" date="2021-09" db="EMBL/GenBank/DDBJ databases">
        <authorList>
            <consortium name="GenomeTrakr network: Whole genome sequencing for foodborne pathogen traceback"/>
        </authorList>
    </citation>
    <scope>NUCLEOTIDE SEQUENCE</scope>
    <source>
        <strain evidence="3">RM4887</strain>
    </source>
</reference>
<dbReference type="GO" id="GO:0004775">
    <property type="term" value="F:succinate-CoA ligase (ADP-forming) activity"/>
    <property type="evidence" value="ECO:0007669"/>
    <property type="project" value="TreeGrafter"/>
</dbReference>
<dbReference type="PANTHER" id="PTHR11117:SF24">
    <property type="entry name" value="PROTEIN FDRA"/>
    <property type="match status" value="1"/>
</dbReference>
<evidence type="ECO:0000313" key="3">
    <source>
        <dbReference type="EMBL" id="EIA9701543.1"/>
    </source>
</evidence>
<protein>
    <submittedName>
        <fullName evidence="3">Acyl-CoA synthetase FdrA</fullName>
    </submittedName>
</protein>
<dbReference type="AlphaFoldDB" id="A0A9P2R2C8"/>
<dbReference type="SUPFAM" id="SSF52210">
    <property type="entry name" value="Succinyl-CoA synthetase domains"/>
    <property type="match status" value="2"/>
</dbReference>
<dbReference type="EMBL" id="ABCGCG010000031">
    <property type="protein sequence ID" value="EIA9701543.1"/>
    <property type="molecule type" value="Genomic_DNA"/>
</dbReference>
<dbReference type="NCBIfam" id="NF004760">
    <property type="entry name" value="PRK06091.1"/>
    <property type="match status" value="1"/>
</dbReference>
<evidence type="ECO:0000259" key="1">
    <source>
        <dbReference type="Pfam" id="PF00549"/>
    </source>
</evidence>
<comment type="caution">
    <text evidence="3">The sequence shown here is derived from an EMBL/GenBank/DDBJ whole genome shotgun (WGS) entry which is preliminary data.</text>
</comment>
<dbReference type="Pfam" id="PF00549">
    <property type="entry name" value="Ligase_CoA"/>
    <property type="match status" value="1"/>
</dbReference>
<dbReference type="GO" id="GO:0006099">
    <property type="term" value="P:tricarboxylic acid cycle"/>
    <property type="evidence" value="ECO:0007669"/>
    <property type="project" value="TreeGrafter"/>
</dbReference>
<evidence type="ECO:0000259" key="2">
    <source>
        <dbReference type="Pfam" id="PF02629"/>
    </source>
</evidence>
<dbReference type="PANTHER" id="PTHR11117">
    <property type="entry name" value="SUCCINYL-COA LIGASE SUBUNIT ALPHA"/>
    <property type="match status" value="1"/>
</dbReference>
<dbReference type="GO" id="GO:0004776">
    <property type="term" value="F:succinate-CoA ligase (GDP-forming) activity"/>
    <property type="evidence" value="ECO:0007669"/>
    <property type="project" value="TreeGrafter"/>
</dbReference>
<dbReference type="GO" id="GO:0009361">
    <property type="term" value="C:succinate-CoA ligase complex (ADP-forming)"/>
    <property type="evidence" value="ECO:0007669"/>
    <property type="project" value="TreeGrafter"/>
</dbReference>
<dbReference type="Proteomes" id="UP000824725">
    <property type="component" value="Unassembled WGS sequence"/>
</dbReference>
<dbReference type="FunFam" id="3.40.50.261:FF:000015">
    <property type="entry name" value="Acyl-CoA synthetase FdrA"/>
    <property type="match status" value="1"/>
</dbReference>
<feature type="domain" description="ATP-citrate synthase/succinyl-CoA ligase C-terminal" evidence="1">
    <location>
        <begin position="346"/>
        <end position="501"/>
    </location>
</feature>
<dbReference type="InterPro" id="IPR003781">
    <property type="entry name" value="CoA-bd"/>
</dbReference>
<dbReference type="Pfam" id="PF02629">
    <property type="entry name" value="CoA_binding"/>
    <property type="match status" value="1"/>
</dbReference>